<evidence type="ECO:0000313" key="1">
    <source>
        <dbReference type="EMBL" id="GLB48076.1"/>
    </source>
</evidence>
<name>A0ABQ5MF88_9FLAO</name>
<keyword evidence="2" id="KW-1185">Reference proteome</keyword>
<gene>
    <name evidence="1" type="ORF">Y10_04440</name>
</gene>
<dbReference type="EMBL" id="BRVO01000001">
    <property type="protein sequence ID" value="GLB48076.1"/>
    <property type="molecule type" value="Genomic_DNA"/>
</dbReference>
<reference evidence="1" key="1">
    <citation type="submission" date="2022-07" db="EMBL/GenBank/DDBJ databases">
        <title>Taxonomy of Novel Oxalotrophic and Methylotrophic Bacteria.</title>
        <authorList>
            <person name="Sahin N."/>
            <person name="Tani A."/>
        </authorList>
    </citation>
    <scope>NUCLEOTIDE SEQUENCE</scope>
    <source>
        <strain evidence="1">Y10</strain>
    </source>
</reference>
<dbReference type="RefSeq" id="WP_281763734.1">
    <property type="nucleotide sequence ID" value="NZ_BRVO01000001.1"/>
</dbReference>
<protein>
    <submittedName>
        <fullName evidence="1">Uncharacterized protein</fullName>
    </submittedName>
</protein>
<comment type="caution">
    <text evidence="1">The sequence shown here is derived from an EMBL/GenBank/DDBJ whole genome shotgun (WGS) entry which is preliminary data.</text>
</comment>
<accession>A0ABQ5MF88</accession>
<proteinExistence type="predicted"/>
<evidence type="ECO:0000313" key="2">
    <source>
        <dbReference type="Proteomes" id="UP001143543"/>
    </source>
</evidence>
<sequence length="160" mass="18240">MKKILLLLLVASSCQLTHTPKTYKRNTYVFSSATTYKELHYTFTVTEKEDMLQYKYTCKEFADRGISFSYNEEKDALSWLGSFYKANEGVEISLPELSDKPFKLYDDVEGAVDGAGPLAFNPEYGLLLLYNTNGPIMAFTKGANARLAKELFTYYTLLNR</sequence>
<dbReference type="Proteomes" id="UP001143543">
    <property type="component" value="Unassembled WGS sequence"/>
</dbReference>
<organism evidence="1 2">
    <name type="scientific">Neptunitalea lumnitzerae</name>
    <dbReference type="NCBI Taxonomy" id="2965509"/>
    <lineage>
        <taxon>Bacteria</taxon>
        <taxon>Pseudomonadati</taxon>
        <taxon>Bacteroidota</taxon>
        <taxon>Flavobacteriia</taxon>
        <taxon>Flavobacteriales</taxon>
        <taxon>Flavobacteriaceae</taxon>
        <taxon>Neptunitalea</taxon>
    </lineage>
</organism>